<proteinExistence type="predicted"/>
<evidence type="ECO:0008006" key="3">
    <source>
        <dbReference type="Google" id="ProtNLM"/>
    </source>
</evidence>
<keyword evidence="2" id="KW-1185">Reference proteome</keyword>
<dbReference type="STRING" id="1440053.GCA_000718095_04235"/>
<dbReference type="AlphaFoldDB" id="A0A2T7SNC3"/>
<sequence>MELERDQRAVLAKLALPTYELPLVGEGMDLAGLYRLAGELRELGEVFA</sequence>
<dbReference type="Proteomes" id="UP000245992">
    <property type="component" value="Unassembled WGS sequence"/>
</dbReference>
<dbReference type="EMBL" id="AZSP01000391">
    <property type="protein sequence ID" value="PVE04349.1"/>
    <property type="molecule type" value="Genomic_DNA"/>
</dbReference>
<protein>
    <recommendedName>
        <fullName evidence="3">ATPase</fullName>
    </recommendedName>
</protein>
<evidence type="ECO:0000313" key="1">
    <source>
        <dbReference type="EMBL" id="PVE04349.1"/>
    </source>
</evidence>
<organism evidence="1 2">
    <name type="scientific">Streptomyces scopuliridis RB72</name>
    <dbReference type="NCBI Taxonomy" id="1440053"/>
    <lineage>
        <taxon>Bacteria</taxon>
        <taxon>Bacillati</taxon>
        <taxon>Actinomycetota</taxon>
        <taxon>Actinomycetes</taxon>
        <taxon>Kitasatosporales</taxon>
        <taxon>Streptomycetaceae</taxon>
        <taxon>Streptomyces</taxon>
    </lineage>
</organism>
<name>A0A2T7SNC3_9ACTN</name>
<gene>
    <name evidence="1" type="ORF">Y717_12330</name>
</gene>
<evidence type="ECO:0000313" key="2">
    <source>
        <dbReference type="Proteomes" id="UP000245992"/>
    </source>
</evidence>
<reference evidence="1 2" key="1">
    <citation type="submission" date="2013-12" db="EMBL/GenBank/DDBJ databases">
        <title>Annotated genome of Streptomyces scopuliridis.</title>
        <authorList>
            <person name="Olson J.B."/>
        </authorList>
    </citation>
    <scope>NUCLEOTIDE SEQUENCE [LARGE SCALE GENOMIC DNA]</scope>
    <source>
        <strain evidence="1 2">RB72</strain>
    </source>
</reference>
<comment type="caution">
    <text evidence="1">The sequence shown here is derived from an EMBL/GenBank/DDBJ whole genome shotgun (WGS) entry which is preliminary data.</text>
</comment>
<accession>A0A2T7SNC3</accession>